<dbReference type="InterPro" id="IPR036737">
    <property type="entry name" value="OmpA-like_sf"/>
</dbReference>
<dbReference type="PRINTS" id="PR01023">
    <property type="entry name" value="NAFLGMOTY"/>
</dbReference>
<dbReference type="InterPro" id="IPR006665">
    <property type="entry name" value="OmpA-like"/>
</dbReference>
<keyword evidence="3" id="KW-0998">Cell outer membrane</keyword>
<evidence type="ECO:0000256" key="3">
    <source>
        <dbReference type="ARBA" id="ARBA00023237"/>
    </source>
</evidence>
<dbReference type="AlphaFoldDB" id="A0A5C0VEN8"/>
<comment type="subcellular location">
    <subcellularLocation>
        <location evidence="1">Cell outer membrane</location>
    </subcellularLocation>
</comment>
<dbReference type="Gene3D" id="1.25.40.10">
    <property type="entry name" value="Tetratricopeptide repeat domain"/>
    <property type="match status" value="1"/>
</dbReference>
<evidence type="ECO:0000256" key="1">
    <source>
        <dbReference type="ARBA" id="ARBA00004442"/>
    </source>
</evidence>
<dbReference type="InterPro" id="IPR011042">
    <property type="entry name" value="6-blade_b-propeller_TolB-like"/>
</dbReference>
<feature type="signal peptide" evidence="5">
    <location>
        <begin position="1"/>
        <end position="18"/>
    </location>
</feature>
<evidence type="ECO:0000259" key="6">
    <source>
        <dbReference type="PROSITE" id="PS51123"/>
    </source>
</evidence>
<keyword evidence="5" id="KW-0732">Signal</keyword>
<dbReference type="SUPFAM" id="SSF48452">
    <property type="entry name" value="TPR-like"/>
    <property type="match status" value="1"/>
</dbReference>
<dbReference type="SMART" id="SM00028">
    <property type="entry name" value="TPR"/>
    <property type="match status" value="3"/>
</dbReference>
<dbReference type="InterPro" id="IPR011990">
    <property type="entry name" value="TPR-like_helical_dom_sf"/>
</dbReference>
<evidence type="ECO:0000256" key="5">
    <source>
        <dbReference type="SAM" id="SignalP"/>
    </source>
</evidence>
<keyword evidence="8" id="KW-1185">Reference proteome</keyword>
<feature type="domain" description="OmpA-like" evidence="6">
    <location>
        <begin position="519"/>
        <end position="634"/>
    </location>
</feature>
<organism evidence="7 8">
    <name type="scientific">Pedobacter aquae</name>
    <dbReference type="NCBI Taxonomy" id="2605747"/>
    <lineage>
        <taxon>Bacteria</taxon>
        <taxon>Pseudomonadati</taxon>
        <taxon>Bacteroidota</taxon>
        <taxon>Sphingobacteriia</taxon>
        <taxon>Sphingobacteriales</taxon>
        <taxon>Sphingobacteriaceae</taxon>
        <taxon>Pedobacter</taxon>
    </lineage>
</organism>
<dbReference type="EMBL" id="CP043329">
    <property type="protein sequence ID" value="QEK51158.1"/>
    <property type="molecule type" value="Genomic_DNA"/>
</dbReference>
<reference evidence="7 8" key="1">
    <citation type="submission" date="2019-08" db="EMBL/GenBank/DDBJ databases">
        <title>Pedobacter sp. nov., isolated from Han river, South Korea.</title>
        <authorList>
            <person name="Lee D.-H."/>
            <person name="Kim Y.-S."/>
            <person name="Hwang E.-M."/>
            <person name="Le Tran T.C."/>
            <person name="Cha C.-J."/>
        </authorList>
    </citation>
    <scope>NUCLEOTIDE SEQUENCE [LARGE SCALE GENOMIC DNA]</scope>
    <source>
        <strain evidence="7 8">CJ43</strain>
    </source>
</reference>
<name>A0A5C0VEN8_9SPHI</name>
<evidence type="ECO:0000313" key="7">
    <source>
        <dbReference type="EMBL" id="QEK51158.1"/>
    </source>
</evidence>
<dbReference type="GO" id="GO:0009279">
    <property type="term" value="C:cell outer membrane"/>
    <property type="evidence" value="ECO:0007669"/>
    <property type="project" value="UniProtKB-SubCell"/>
</dbReference>
<dbReference type="Pfam" id="PF00691">
    <property type="entry name" value="OmpA"/>
    <property type="match status" value="1"/>
</dbReference>
<dbReference type="CDD" id="cd07185">
    <property type="entry name" value="OmpA_C-like"/>
    <property type="match status" value="1"/>
</dbReference>
<dbReference type="PANTHER" id="PTHR30329">
    <property type="entry name" value="STATOR ELEMENT OF FLAGELLAR MOTOR COMPLEX"/>
    <property type="match status" value="1"/>
</dbReference>
<keyword evidence="2 4" id="KW-0472">Membrane</keyword>
<dbReference type="SUPFAM" id="SSF103088">
    <property type="entry name" value="OmpA-like"/>
    <property type="match status" value="1"/>
</dbReference>
<dbReference type="InterPro" id="IPR011659">
    <property type="entry name" value="WD40"/>
</dbReference>
<evidence type="ECO:0000313" key="8">
    <source>
        <dbReference type="Proteomes" id="UP000323653"/>
    </source>
</evidence>
<dbReference type="PROSITE" id="PS51123">
    <property type="entry name" value="OMPA_2"/>
    <property type="match status" value="1"/>
</dbReference>
<proteinExistence type="predicted"/>
<dbReference type="Pfam" id="PF07676">
    <property type="entry name" value="PD40"/>
    <property type="match status" value="3"/>
</dbReference>
<dbReference type="InterPro" id="IPR006664">
    <property type="entry name" value="OMP_bac"/>
</dbReference>
<dbReference type="Proteomes" id="UP000323653">
    <property type="component" value="Chromosome"/>
</dbReference>
<dbReference type="Gene3D" id="2.120.10.30">
    <property type="entry name" value="TolB, C-terminal domain"/>
    <property type="match status" value="1"/>
</dbReference>
<accession>A0A5C0VEN8</accession>
<dbReference type="KEGG" id="pej:FYC62_05320"/>
<sequence length="638" mass="72362">MRFLCCFLLLSISILCFGQDKYSSKDKTAIRSYEKASYFLDLNRFTEAKVELNYAVKQDAEFIEAYLLLADVYRVTFDLVNAKLTYRKAFAIHPDFAPERYFYLAECEIKTGDYKEAIIHLNHYLSKAKPQEAKRLALTNKYLKDCDFALLALKNPVSFKPENLGPSVNTSDQEYLAALTTDENTLIFTRQINNNEDFYIAKKKNANWEKANYLSTNINTPNYNEGAQCISPDGQFLFFTGCNRPDGLGRCDIYVSQREGDGWSKPVNLGNPINTKGWESQPSISADGRTLYFVSDREDGFGSYDIWKSELTDDGKWANPINLGSKINTPYDEQSPFIHPDNETLYFSSNGWVGLGNKDIFISRLDKSGNWSDAQNLGYPINTYGEESGLTINASGNKAFFSSNNFNGFGGFDIYSFDLPNALKPKTVNYVKGKVYDAQTQQPLDAVVDIIDLRTENSLYASYANKVDGTFMATLPHDKLYSLNVSKKGYLFYSESFSVEHHKLGEPVFLDVPLHKIAVGNKVILRNIFFDSNKFNIKTESKVELEKLIEFLTENPKVVIEIRGFTDDIGDNQSNLLLSQNRSKSVYNYLLTAGINENRIKYKGFGESNPIADNLTPEGRASNRRTEFVITEIRETIK</sequence>
<protein>
    <submittedName>
        <fullName evidence="7">OmpA family protein</fullName>
    </submittedName>
</protein>
<dbReference type="SUPFAM" id="SSF82171">
    <property type="entry name" value="DPP6 N-terminal domain-like"/>
    <property type="match status" value="1"/>
</dbReference>
<evidence type="ECO:0000256" key="4">
    <source>
        <dbReference type="PROSITE-ProRule" id="PRU00473"/>
    </source>
</evidence>
<dbReference type="PRINTS" id="PR01021">
    <property type="entry name" value="OMPADOMAIN"/>
</dbReference>
<dbReference type="RefSeq" id="WP_149074204.1">
    <property type="nucleotide sequence ID" value="NZ_CP043329.1"/>
</dbReference>
<dbReference type="Gene3D" id="2.60.40.1120">
    <property type="entry name" value="Carboxypeptidase-like, regulatory domain"/>
    <property type="match status" value="1"/>
</dbReference>
<dbReference type="PANTHER" id="PTHR30329:SF21">
    <property type="entry name" value="LIPOPROTEIN YIAD-RELATED"/>
    <property type="match status" value="1"/>
</dbReference>
<gene>
    <name evidence="7" type="ORF">FYC62_05320</name>
</gene>
<feature type="chain" id="PRO_5023140313" evidence="5">
    <location>
        <begin position="19"/>
        <end position="638"/>
    </location>
</feature>
<dbReference type="InterPro" id="IPR019734">
    <property type="entry name" value="TPR_rpt"/>
</dbReference>
<dbReference type="InterPro" id="IPR050330">
    <property type="entry name" value="Bact_OuterMem_StrucFunc"/>
</dbReference>
<dbReference type="Gene3D" id="3.30.1330.60">
    <property type="entry name" value="OmpA-like domain"/>
    <property type="match status" value="1"/>
</dbReference>
<evidence type="ECO:0000256" key="2">
    <source>
        <dbReference type="ARBA" id="ARBA00023136"/>
    </source>
</evidence>